<protein>
    <submittedName>
        <fullName evidence="2">Uncharacterized protein</fullName>
    </submittedName>
</protein>
<reference evidence="3" key="1">
    <citation type="submission" date="2015-09" db="EMBL/GenBank/DDBJ databases">
        <authorList>
            <consortium name="Pathogen Informatics"/>
        </authorList>
    </citation>
    <scope>NUCLEOTIDE SEQUENCE [LARGE SCALE GENOMIC DNA]</scope>
    <source>
        <strain evidence="3">Lake Konstanz</strain>
    </source>
</reference>
<name>A0A0S4KHM2_BODSA</name>
<accession>A0A0S4KHM2</accession>
<dbReference type="EMBL" id="CYKH01001107">
    <property type="protein sequence ID" value="CUI14438.1"/>
    <property type="molecule type" value="Genomic_DNA"/>
</dbReference>
<gene>
    <name evidence="2" type="ORF">BSAL_88215</name>
</gene>
<feature type="region of interest" description="Disordered" evidence="1">
    <location>
        <begin position="1"/>
        <end position="22"/>
    </location>
</feature>
<evidence type="ECO:0000313" key="2">
    <source>
        <dbReference type="EMBL" id="CUI14438.1"/>
    </source>
</evidence>
<evidence type="ECO:0000256" key="1">
    <source>
        <dbReference type="SAM" id="MobiDB-lite"/>
    </source>
</evidence>
<dbReference type="Proteomes" id="UP000051952">
    <property type="component" value="Unassembled WGS sequence"/>
</dbReference>
<organism evidence="2 3">
    <name type="scientific">Bodo saltans</name>
    <name type="common">Flagellated protozoan</name>
    <dbReference type="NCBI Taxonomy" id="75058"/>
    <lineage>
        <taxon>Eukaryota</taxon>
        <taxon>Discoba</taxon>
        <taxon>Euglenozoa</taxon>
        <taxon>Kinetoplastea</taxon>
        <taxon>Metakinetoplastina</taxon>
        <taxon>Eubodonida</taxon>
        <taxon>Bodonidae</taxon>
        <taxon>Bodo</taxon>
    </lineage>
</organism>
<proteinExistence type="predicted"/>
<feature type="region of interest" description="Disordered" evidence="1">
    <location>
        <begin position="237"/>
        <end position="280"/>
    </location>
</feature>
<sequence>MTSTPQRRVPLPLSNVPLPEDTDGVAVEIDSVCRQEQNNYAVIGSLTPRRYRTSSYTPTSDVDPQSQETYDAWKLRVFQPKRPQDVSSPPPPHVAAIAASATSSIPSPPPSDTYRGKKLYFQLQRLFEAISSTGEPCENRPALFAFSLACHERNPMIRWIPDTQLHRNIQKRQDQLSTAQQVVRDRAEKLLVEQRPVLTEKQRLEAQWAASRDEASMGTLADNNHLLDLERKAALEEERRQHQEAEKKRIGEERRAQAREAALQRKAERDRKLQEVLDKDEETRLDMEAVLRVREKMNAERDKAMTLSHIQDAHAS</sequence>
<evidence type="ECO:0000313" key="3">
    <source>
        <dbReference type="Proteomes" id="UP000051952"/>
    </source>
</evidence>
<dbReference type="AlphaFoldDB" id="A0A0S4KHM2"/>
<dbReference type="VEuPathDB" id="TriTrypDB:BSAL_88215"/>
<keyword evidence="3" id="KW-1185">Reference proteome</keyword>